<dbReference type="RefSeq" id="WP_018967876.1">
    <property type="nucleotide sequence ID" value="NZ_KB899218.1"/>
</dbReference>
<reference evidence="1 2" key="1">
    <citation type="submission" date="2013-08" db="EMBL/GenBank/DDBJ databases">
        <authorList>
            <person name="Weinstock G."/>
            <person name="Sodergren E."/>
            <person name="Wylie T."/>
            <person name="Fulton L."/>
            <person name="Fulton R."/>
            <person name="Fronick C."/>
            <person name="O'Laughlin M."/>
            <person name="Godfrey J."/>
            <person name="Miner T."/>
            <person name="Herter B."/>
            <person name="Appelbaum E."/>
            <person name="Cordes M."/>
            <person name="Lek S."/>
            <person name="Wollam A."/>
            <person name="Pepin K.H."/>
            <person name="Palsikar V.B."/>
            <person name="Mitreva M."/>
            <person name="Wilson R.K."/>
        </authorList>
    </citation>
    <scope>NUCLEOTIDE SEQUENCE [LARGE SCALE GENOMIC DNA]</scope>
    <source>
        <strain evidence="1 2">ATCC 15930</strain>
    </source>
</reference>
<organism evidence="1 2">
    <name type="scientific">Hoylesella loescheii DSM 19665 = JCM 12249 = ATCC 15930</name>
    <dbReference type="NCBI Taxonomy" id="1122985"/>
    <lineage>
        <taxon>Bacteria</taxon>
        <taxon>Pseudomonadati</taxon>
        <taxon>Bacteroidota</taxon>
        <taxon>Bacteroidia</taxon>
        <taxon>Bacteroidales</taxon>
        <taxon>Prevotellaceae</taxon>
        <taxon>Hoylesella</taxon>
    </lineage>
</organism>
<sequence length="220" mass="26126">MNTLFEKLNPRSGTIQTNVPQDEAHAYFDIRWKGDFHFIVKVWTHYGFYYVQRDNQAISPLYRFSTNDDKLVVSMQHLIDEIESGKYKNKQTGKEKIKAIVEQRRLGSFMNNTKWKELVDAISNEVEDIPIQYKTLFEDEEPNVFWILNGDEHVLYMDMAAIEWFKIGSEIRKVEHRGRLIDDVVSVTDKKQVVENILSRFNILYEYDDTDKCFTVFGYR</sequence>
<dbReference type="Proteomes" id="UP000027442">
    <property type="component" value="Unassembled WGS sequence"/>
</dbReference>
<dbReference type="EMBL" id="JNGW01000022">
    <property type="protein sequence ID" value="KDR53293.1"/>
    <property type="molecule type" value="Genomic_DNA"/>
</dbReference>
<evidence type="ECO:0000313" key="1">
    <source>
        <dbReference type="EMBL" id="KDR53293.1"/>
    </source>
</evidence>
<evidence type="ECO:0000313" key="2">
    <source>
        <dbReference type="Proteomes" id="UP000027442"/>
    </source>
</evidence>
<keyword evidence="2" id="KW-1185">Reference proteome</keyword>
<accession>A0A069QKA4</accession>
<dbReference type="PATRIC" id="fig|1122985.7.peg.685"/>
<dbReference type="HOGENOM" id="CLU_1281649_0_0_10"/>
<name>A0A069QKA4_HOYLO</name>
<dbReference type="AlphaFoldDB" id="A0A069QKA4"/>
<proteinExistence type="predicted"/>
<dbReference type="eggNOG" id="ENOG5032R7N">
    <property type="taxonomic scope" value="Bacteria"/>
</dbReference>
<protein>
    <submittedName>
        <fullName evidence="1">Uncharacterized protein</fullName>
    </submittedName>
</protein>
<dbReference type="Pfam" id="PF20383">
    <property type="entry name" value="DUF6678"/>
    <property type="match status" value="1"/>
</dbReference>
<gene>
    <name evidence="1" type="ORF">HMPREF1991_00657</name>
</gene>
<dbReference type="InterPro" id="IPR046500">
    <property type="entry name" value="DUF6678"/>
</dbReference>
<comment type="caution">
    <text evidence="1">The sequence shown here is derived from an EMBL/GenBank/DDBJ whole genome shotgun (WGS) entry which is preliminary data.</text>
</comment>